<sequence>MARRKPGRAAMARSIALTAALIALPLLAAPARAQMDSREGIALQNQILELRRDLDAVRRGGGAAAPVPRGGSGGAPPETVQALLGRVQELEETVRRQRGQLDVAENANRRMAEEIEKLRGDMDFRLQQLEGGGRPGATRPPQGPPSAQAPAPQAQPAAPGSPPAPGGPRTAERALADGQAALARGDFPTAEAAAREVIAGRSGPRAQDAQLLLGEALLGRRQFQNAALAFDEAYRRNRQSGRAPEALLGLSNAFIGFGARREACDTLDQLASEYTRLAQPVATRVADARRRAQCR</sequence>
<feature type="compositionally biased region" description="Low complexity" evidence="2">
    <location>
        <begin position="145"/>
        <end position="158"/>
    </location>
</feature>
<dbReference type="EMBL" id="AP025637">
    <property type="protein sequence ID" value="BDG71496.1"/>
    <property type="molecule type" value="Genomic_DNA"/>
</dbReference>
<evidence type="ECO:0000256" key="2">
    <source>
        <dbReference type="SAM" id="MobiDB-lite"/>
    </source>
</evidence>
<keyword evidence="1" id="KW-0175">Coiled coil</keyword>
<dbReference type="Gene3D" id="1.25.40.10">
    <property type="entry name" value="Tetratricopeptide repeat domain"/>
    <property type="match status" value="1"/>
</dbReference>
<keyword evidence="5" id="KW-1185">Reference proteome</keyword>
<feature type="region of interest" description="Disordered" evidence="2">
    <location>
        <begin position="59"/>
        <end position="78"/>
    </location>
</feature>
<organism evidence="4 5">
    <name type="scientific">Roseomonas fluvialis</name>
    <dbReference type="NCBI Taxonomy" id="1750527"/>
    <lineage>
        <taxon>Bacteria</taxon>
        <taxon>Pseudomonadati</taxon>
        <taxon>Pseudomonadota</taxon>
        <taxon>Alphaproteobacteria</taxon>
        <taxon>Acetobacterales</taxon>
        <taxon>Roseomonadaceae</taxon>
        <taxon>Roseomonas</taxon>
    </lineage>
</organism>
<feature type="region of interest" description="Disordered" evidence="2">
    <location>
        <begin position="128"/>
        <end position="172"/>
    </location>
</feature>
<evidence type="ECO:0000256" key="1">
    <source>
        <dbReference type="SAM" id="Coils"/>
    </source>
</evidence>
<protein>
    <recommendedName>
        <fullName evidence="6">TolA-binding protein</fullName>
    </recommendedName>
</protein>
<evidence type="ECO:0008006" key="6">
    <source>
        <dbReference type="Google" id="ProtNLM"/>
    </source>
</evidence>
<proteinExistence type="predicted"/>
<dbReference type="Proteomes" id="UP000831327">
    <property type="component" value="Chromosome"/>
</dbReference>
<evidence type="ECO:0000256" key="3">
    <source>
        <dbReference type="SAM" id="SignalP"/>
    </source>
</evidence>
<gene>
    <name evidence="4" type="ORF">Rmf_14250</name>
</gene>
<evidence type="ECO:0000313" key="5">
    <source>
        <dbReference type="Proteomes" id="UP000831327"/>
    </source>
</evidence>
<name>A0ABM7Y124_9PROT</name>
<dbReference type="InterPro" id="IPR011990">
    <property type="entry name" value="TPR-like_helical_dom_sf"/>
</dbReference>
<feature type="coiled-coil region" evidence="1">
    <location>
        <begin position="80"/>
        <end position="121"/>
    </location>
</feature>
<evidence type="ECO:0000313" key="4">
    <source>
        <dbReference type="EMBL" id="BDG71496.1"/>
    </source>
</evidence>
<feature type="signal peptide" evidence="3">
    <location>
        <begin position="1"/>
        <end position="28"/>
    </location>
</feature>
<accession>A0ABM7Y124</accession>
<reference evidence="4 5" key="1">
    <citation type="journal article" date="2016" name="Microbes Environ.">
        <title>Phylogenetically diverse aerobic anoxygenic phototrophic bacteria isolated from epilithic biofilms in Tama river, Japan.</title>
        <authorList>
            <person name="Hirose S."/>
            <person name="Matsuura K."/>
            <person name="Haruta S."/>
        </authorList>
    </citation>
    <scope>NUCLEOTIDE SEQUENCE [LARGE SCALE GENOMIC DNA]</scope>
    <source>
        <strain evidence="4 5">S08</strain>
    </source>
</reference>
<keyword evidence="3" id="KW-0732">Signal</keyword>
<dbReference type="SUPFAM" id="SSF48452">
    <property type="entry name" value="TPR-like"/>
    <property type="match status" value="1"/>
</dbReference>
<feature type="chain" id="PRO_5046450817" description="TolA-binding protein" evidence="3">
    <location>
        <begin position="29"/>
        <end position="295"/>
    </location>
</feature>